<reference evidence="1" key="1">
    <citation type="submission" date="2018-04" db="EMBL/GenBank/DDBJ databases">
        <title>Evidence of a Novel Vitivirus in Grapevine cv. Riesling.</title>
        <authorList>
            <person name="Debat H.J."/>
            <person name="Zavallo D."/>
            <person name="Gomez-Talquenca S."/>
            <person name="Asurmendi S."/>
        </authorList>
    </citation>
    <scope>NUCLEOTIDE SEQUENCE</scope>
    <source>
        <strain evidence="1">Rs</strain>
    </source>
</reference>
<proteinExistence type="predicted"/>
<evidence type="ECO:0000313" key="1">
    <source>
        <dbReference type="EMBL" id="AXG64235.1"/>
    </source>
</evidence>
<sequence>MADSYMGESRSASKRRAKRFGRCYCCGRLECNGNVRTTVSQDQVKQAIRTPAIRFLTENEGNYVNAAISLALTDMVRSGKSEYPLKFRHNKAPMGMRSPEETPEFYNFGQIKENPISMLGKACWLIDPTNSQS</sequence>
<dbReference type="InterPro" id="IPR008891">
    <property type="entry name" value="Viral_NABP"/>
</dbReference>
<protein>
    <submittedName>
        <fullName evidence="1">Nucleic acid binding protein</fullName>
    </submittedName>
</protein>
<organism evidence="1">
    <name type="scientific">Grapevine virus L</name>
    <dbReference type="NCBI Taxonomy" id="2283237"/>
    <lineage>
        <taxon>Viruses</taxon>
        <taxon>Riboviria</taxon>
        <taxon>Orthornavirae</taxon>
        <taxon>Kitrinoviricota</taxon>
        <taxon>Alsuviricetes</taxon>
        <taxon>Tymovirales</taxon>
        <taxon>Betaflexiviridae</taxon>
        <taxon>Trivirinae</taxon>
        <taxon>Vitivirus</taxon>
        <taxon>Vitivirus lambdavitis</taxon>
        <taxon>Vitivirus GVL</taxon>
    </lineage>
</organism>
<name>A0A499RFC0_9VIRU</name>
<accession>A0A499RFC0</accession>
<dbReference type="Pfam" id="PF05515">
    <property type="entry name" value="Viral_NABP"/>
    <property type="match status" value="1"/>
</dbReference>
<dbReference type="EMBL" id="MH248020">
    <property type="protein sequence ID" value="AXG64235.1"/>
    <property type="molecule type" value="Genomic_RNA"/>
</dbReference>